<reference evidence="2 3" key="1">
    <citation type="submission" date="2020-04" db="EMBL/GenBank/DDBJ databases">
        <title>Ramlibacter sp. G-1-2-2 isolated from soil.</title>
        <authorList>
            <person name="Dahal R.H."/>
        </authorList>
    </citation>
    <scope>NUCLEOTIDE SEQUENCE [LARGE SCALE GENOMIC DNA]</scope>
    <source>
        <strain evidence="2 3">G-1-2-2</strain>
    </source>
</reference>
<sequence length="258" mass="28118">MSLFDWFGSRKKHHHDAQASVMPSSGLSRLDSTKPFGQTAHAARAQPANRKQERLTRREQLYAVVREAMVRAGVLSSTYKFKVLSLDARGQQFLVMVDLAQGSGADMVRLAEIEAMIAQQAKSRHQIMVTSVYWRANEHVAVGDPAARAHPQHHPAHGHGHGLRAAPSRPAPLEARAEAISGPAQLHAAQGPSPDEVAAFKRALSASVRGEKALSSVSRGKPDDKQRYALLTGFEDTEMPSQHGDEPDLSGTQYGELR</sequence>
<feature type="region of interest" description="Disordered" evidence="1">
    <location>
        <begin position="147"/>
        <end position="169"/>
    </location>
</feature>
<feature type="compositionally biased region" description="Basic residues" evidence="1">
    <location>
        <begin position="150"/>
        <end position="162"/>
    </location>
</feature>
<proteinExistence type="predicted"/>
<organism evidence="2 3">
    <name type="scientific">Ramlibacter agri</name>
    <dbReference type="NCBI Taxonomy" id="2728837"/>
    <lineage>
        <taxon>Bacteria</taxon>
        <taxon>Pseudomonadati</taxon>
        <taxon>Pseudomonadota</taxon>
        <taxon>Betaproteobacteria</taxon>
        <taxon>Burkholderiales</taxon>
        <taxon>Comamonadaceae</taxon>
        <taxon>Ramlibacter</taxon>
    </lineage>
</organism>
<keyword evidence="3" id="KW-1185">Reference proteome</keyword>
<evidence type="ECO:0000256" key="1">
    <source>
        <dbReference type="SAM" id="MobiDB-lite"/>
    </source>
</evidence>
<comment type="caution">
    <text evidence="2">The sequence shown here is derived from an EMBL/GenBank/DDBJ whole genome shotgun (WGS) entry which is preliminary data.</text>
</comment>
<protein>
    <submittedName>
        <fullName evidence="2">Uncharacterized protein</fullName>
    </submittedName>
</protein>
<feature type="region of interest" description="Disordered" evidence="1">
    <location>
        <begin position="232"/>
        <end position="258"/>
    </location>
</feature>
<dbReference type="AlphaFoldDB" id="A0A848GV89"/>
<gene>
    <name evidence="2" type="ORF">HHL11_02215</name>
</gene>
<name>A0A848GV89_9BURK</name>
<accession>A0A848GV89</accession>
<evidence type="ECO:0000313" key="3">
    <source>
        <dbReference type="Proteomes" id="UP000541185"/>
    </source>
</evidence>
<evidence type="ECO:0000313" key="2">
    <source>
        <dbReference type="EMBL" id="NML42546.1"/>
    </source>
</evidence>
<dbReference type="Proteomes" id="UP000541185">
    <property type="component" value="Unassembled WGS sequence"/>
</dbReference>
<dbReference type="EMBL" id="JABBFX010000001">
    <property type="protein sequence ID" value="NML42546.1"/>
    <property type="molecule type" value="Genomic_DNA"/>
</dbReference>